<sequence>MKPFEGLRIIDLTRILSGPYCTMYFADLGAEVIKIEPPQGDDTRHWGPPFIDGESTYFLSINRNKRSVMLDLRTDTDRTRLCELIRHADIVVENFRPGTLERLGLGFKTLSELNPQIILASISGFGQTGPYAQEPGYDVIAQGMGGLMAVTGEVGGPPLKAGFSLADISAGMWAIIGILTALHRRTTYPEPQWIDISLLESMMAFQTYLATNYCATGQDPRAMGNAHPSICPYQTFPAQDGYFNLAVGNEKLWQKFCQVINHPEWQDDSRFRTNADRVEHRDELVNALELIFRDKSVKTWVDLFRESGIPAGPIYHLSDLYRDPHVTQRHDIFTVDHPVAGKLLQIAPPVRFLAGPDSSPNCNPPPLLGEHTQVILEQFGLKLSPSHDTTKHRSSD</sequence>
<evidence type="ECO:0000256" key="1">
    <source>
        <dbReference type="ARBA" id="ARBA00022679"/>
    </source>
</evidence>
<dbReference type="Pfam" id="PF02515">
    <property type="entry name" value="CoA_transf_3"/>
    <property type="match status" value="1"/>
</dbReference>
<dbReference type="InterPro" id="IPR003673">
    <property type="entry name" value="CoA-Trfase_fam_III"/>
</dbReference>
<dbReference type="InterPro" id="IPR023606">
    <property type="entry name" value="CoA-Trfase_III_dom_1_sf"/>
</dbReference>
<proteinExistence type="predicted"/>
<dbReference type="Proteomes" id="UP000192660">
    <property type="component" value="Unassembled WGS sequence"/>
</dbReference>
<evidence type="ECO:0000313" key="2">
    <source>
        <dbReference type="EMBL" id="SMC06680.1"/>
    </source>
</evidence>
<organism evidence="2 3">
    <name type="scientific">Sulfobacillus thermosulfidooxidans (strain DSM 9293 / VKM B-1269 / AT-1)</name>
    <dbReference type="NCBI Taxonomy" id="929705"/>
    <lineage>
        <taxon>Bacteria</taxon>
        <taxon>Bacillati</taxon>
        <taxon>Bacillota</taxon>
        <taxon>Clostridia</taxon>
        <taxon>Eubacteriales</taxon>
        <taxon>Clostridiales Family XVII. Incertae Sedis</taxon>
        <taxon>Sulfobacillus</taxon>
    </lineage>
</organism>
<dbReference type="InterPro" id="IPR050483">
    <property type="entry name" value="CoA-transferase_III_domain"/>
</dbReference>
<keyword evidence="1 2" id="KW-0808">Transferase</keyword>
<dbReference type="OrthoDB" id="9797653at2"/>
<dbReference type="STRING" id="28034.BFX07_10485"/>
<gene>
    <name evidence="2" type="ORF">SAMN00768000_2954</name>
</gene>
<protein>
    <submittedName>
        <fullName evidence="2">CoA:oxalate CoA-transferase</fullName>
    </submittedName>
</protein>
<name>A0A1W1WKY5_SULTA</name>
<dbReference type="Gene3D" id="3.40.50.10540">
    <property type="entry name" value="Crotonobetainyl-coa:carnitine coa-transferase, domain 1"/>
    <property type="match status" value="1"/>
</dbReference>
<dbReference type="PANTHER" id="PTHR48207">
    <property type="entry name" value="SUCCINATE--HYDROXYMETHYLGLUTARATE COA-TRANSFERASE"/>
    <property type="match status" value="1"/>
</dbReference>
<keyword evidence="3" id="KW-1185">Reference proteome</keyword>
<dbReference type="PANTHER" id="PTHR48207:SF3">
    <property type="entry name" value="SUCCINATE--HYDROXYMETHYLGLUTARATE COA-TRANSFERASE"/>
    <property type="match status" value="1"/>
</dbReference>
<dbReference type="AlphaFoldDB" id="A0A1W1WKY5"/>
<evidence type="ECO:0000313" key="3">
    <source>
        <dbReference type="Proteomes" id="UP000192660"/>
    </source>
</evidence>
<dbReference type="Gene3D" id="3.30.1540.10">
    <property type="entry name" value="formyl-coa transferase, domain 3"/>
    <property type="match status" value="1"/>
</dbReference>
<dbReference type="RefSeq" id="WP_020373016.1">
    <property type="nucleotide sequence ID" value="NZ_FWWY01000001.1"/>
</dbReference>
<dbReference type="EMBL" id="FWWY01000001">
    <property type="protein sequence ID" value="SMC06680.1"/>
    <property type="molecule type" value="Genomic_DNA"/>
</dbReference>
<dbReference type="GO" id="GO:0008410">
    <property type="term" value="F:CoA-transferase activity"/>
    <property type="evidence" value="ECO:0007669"/>
    <property type="project" value="TreeGrafter"/>
</dbReference>
<accession>A0A1W1WKY5</accession>
<reference evidence="3" key="1">
    <citation type="submission" date="2017-04" db="EMBL/GenBank/DDBJ databases">
        <authorList>
            <person name="Varghese N."/>
            <person name="Submissions S."/>
        </authorList>
    </citation>
    <scope>NUCLEOTIDE SEQUENCE [LARGE SCALE GENOMIC DNA]</scope>
    <source>
        <strain evidence="3">DSM 9293</strain>
    </source>
</reference>
<dbReference type="InterPro" id="IPR044855">
    <property type="entry name" value="CoA-Trfase_III_dom3_sf"/>
</dbReference>
<dbReference type="SUPFAM" id="SSF89796">
    <property type="entry name" value="CoA-transferase family III (CaiB/BaiF)"/>
    <property type="match status" value="1"/>
</dbReference>